<dbReference type="InterPro" id="IPR008929">
    <property type="entry name" value="Chondroitin_lyas"/>
</dbReference>
<dbReference type="EMBL" id="CP040896">
    <property type="protein sequence ID" value="QDA61711.1"/>
    <property type="molecule type" value="Genomic_DNA"/>
</dbReference>
<feature type="domain" description="Alginate lyase" evidence="3">
    <location>
        <begin position="76"/>
        <end position="352"/>
    </location>
</feature>
<keyword evidence="5" id="KW-1185">Reference proteome</keyword>
<protein>
    <submittedName>
        <fullName evidence="4">Alginate lyase family protein</fullName>
    </submittedName>
</protein>
<evidence type="ECO:0000259" key="3">
    <source>
        <dbReference type="Pfam" id="PF05426"/>
    </source>
</evidence>
<keyword evidence="1" id="KW-0732">Signal</keyword>
<name>A0A5B8A2S9_9BACT</name>
<reference evidence="4 5" key="1">
    <citation type="submission" date="2019-06" db="EMBL/GenBank/DDBJ databases">
        <authorList>
            <person name="Srinivasan S."/>
        </authorList>
    </citation>
    <scope>NUCLEOTIDE SEQUENCE [LARGE SCALE GENOMIC DNA]</scope>
    <source>
        <strain evidence="4 5">17J68-5</strain>
    </source>
</reference>
<dbReference type="SUPFAM" id="SSF48230">
    <property type="entry name" value="Chondroitin AC/alginate lyase"/>
    <property type="match status" value="1"/>
</dbReference>
<evidence type="ECO:0000313" key="4">
    <source>
        <dbReference type="EMBL" id="QDA61711.1"/>
    </source>
</evidence>
<dbReference type="GO" id="GO:0042597">
    <property type="term" value="C:periplasmic space"/>
    <property type="evidence" value="ECO:0007669"/>
    <property type="project" value="InterPro"/>
</dbReference>
<sequence length="400" mass="44669">MRMRGIRRLGWVVVLLLQAVAMAGYAAPASPFLLLEASQMAAYKAAYAKGSASEVKQVKALLAEADQVLATGPYAVTFKKQLPPSGNKHDYMSQAPYWWPDPTKPDGKPYIQKDGLKNPESTNLKDSESLTKVCEGVKALGLAYYFTGEEKYAARASKLLRVFFLDADTRMNPNLSFGQGIPGMADGRSYGIIESRHLTEIPDALALMNGAKSIDANLVSGLKSWYKQFTQWLLTSQIGREEGNNKNNHGTFYDVQVVDYLLFTGDKAQAKQHLENQTVPRLASQIEPDGSQPLELARTRPWNYTTMNLQGWVELALLAPKAGVDLWHYATSDGRGLRQAVAWFRPYLLQQKKMERPDVAPTNNNTILALYNHAGRIYPELEVAKVFALYPDYVRVPWAF</sequence>
<evidence type="ECO:0000256" key="1">
    <source>
        <dbReference type="ARBA" id="ARBA00022729"/>
    </source>
</evidence>
<dbReference type="Gene3D" id="1.50.10.100">
    <property type="entry name" value="Chondroitin AC/alginate lyase"/>
    <property type="match status" value="1"/>
</dbReference>
<evidence type="ECO:0000256" key="2">
    <source>
        <dbReference type="ARBA" id="ARBA00023239"/>
    </source>
</evidence>
<dbReference type="OrthoDB" id="7210452at2"/>
<dbReference type="KEGG" id="hyj:FHG12_17115"/>
<gene>
    <name evidence="4" type="ORF">FHG12_17115</name>
</gene>
<evidence type="ECO:0000313" key="5">
    <source>
        <dbReference type="Proteomes" id="UP000305398"/>
    </source>
</evidence>
<dbReference type="Proteomes" id="UP000305398">
    <property type="component" value="Chromosome"/>
</dbReference>
<organism evidence="4 5">
    <name type="scientific">Hymenobacter jejuensis</name>
    <dbReference type="NCBI Taxonomy" id="2502781"/>
    <lineage>
        <taxon>Bacteria</taxon>
        <taxon>Pseudomonadati</taxon>
        <taxon>Bacteroidota</taxon>
        <taxon>Cytophagia</taxon>
        <taxon>Cytophagales</taxon>
        <taxon>Hymenobacteraceae</taxon>
        <taxon>Hymenobacter</taxon>
    </lineage>
</organism>
<keyword evidence="2 4" id="KW-0456">Lyase</keyword>
<proteinExistence type="predicted"/>
<dbReference type="Pfam" id="PF05426">
    <property type="entry name" value="Alginate_lyase"/>
    <property type="match status" value="1"/>
</dbReference>
<dbReference type="InterPro" id="IPR008397">
    <property type="entry name" value="Alginate_lyase_dom"/>
</dbReference>
<dbReference type="AlphaFoldDB" id="A0A5B8A2S9"/>
<dbReference type="GO" id="GO:0016829">
    <property type="term" value="F:lyase activity"/>
    <property type="evidence" value="ECO:0007669"/>
    <property type="project" value="UniProtKB-KW"/>
</dbReference>
<accession>A0A5B8A2S9</accession>